<keyword evidence="7" id="KW-0238">DNA-binding</keyword>
<dbReference type="Pfam" id="PF02732">
    <property type="entry name" value="ERCC4"/>
    <property type="match status" value="1"/>
</dbReference>
<feature type="domain" description="ERCC4" evidence="11">
    <location>
        <begin position="709"/>
        <end position="789"/>
    </location>
</feature>
<dbReference type="InterPro" id="IPR010994">
    <property type="entry name" value="RuvA_2-like"/>
</dbReference>
<dbReference type="InterPro" id="IPR006167">
    <property type="entry name" value="XPF"/>
</dbReference>
<dbReference type="VEuPathDB" id="FungiDB:PV09_00459"/>
<evidence type="ECO:0000256" key="1">
    <source>
        <dbReference type="ARBA" id="ARBA00004123"/>
    </source>
</evidence>
<protein>
    <recommendedName>
        <fullName evidence="11">ERCC4 domain-containing protein</fullName>
    </recommendedName>
</protein>
<evidence type="ECO:0000256" key="6">
    <source>
        <dbReference type="ARBA" id="ARBA00022801"/>
    </source>
</evidence>
<dbReference type="Gene3D" id="3.40.50.10130">
    <property type="match status" value="1"/>
</dbReference>
<dbReference type="GO" id="GO:1901255">
    <property type="term" value="P:nucleotide-excision repair involved in interstrand cross-link repair"/>
    <property type="evidence" value="ECO:0007669"/>
    <property type="project" value="TreeGrafter"/>
</dbReference>
<accession>A0A0D2ASB6</accession>
<dbReference type="InterPro" id="IPR011335">
    <property type="entry name" value="Restrct_endonuc-II-like"/>
</dbReference>
<dbReference type="GO" id="GO:0000110">
    <property type="term" value="C:nucleotide-excision repair factor 1 complex"/>
    <property type="evidence" value="ECO:0007669"/>
    <property type="project" value="TreeGrafter"/>
</dbReference>
<dbReference type="GO" id="GO:0000014">
    <property type="term" value="F:single-stranded DNA endodeoxyribonuclease activity"/>
    <property type="evidence" value="ECO:0007669"/>
    <property type="project" value="TreeGrafter"/>
</dbReference>
<evidence type="ECO:0000313" key="13">
    <source>
        <dbReference type="Proteomes" id="UP000053259"/>
    </source>
</evidence>
<keyword evidence="13" id="KW-1185">Reference proteome</keyword>
<dbReference type="InterPro" id="IPR006166">
    <property type="entry name" value="ERCC4_domain"/>
</dbReference>
<keyword evidence="6" id="KW-0378">Hydrolase</keyword>
<proteinExistence type="inferred from homology"/>
<dbReference type="GO" id="GO:0003684">
    <property type="term" value="F:damaged DNA binding"/>
    <property type="evidence" value="ECO:0007669"/>
    <property type="project" value="TreeGrafter"/>
</dbReference>
<dbReference type="AlphaFoldDB" id="A0A0D2ASB6"/>
<name>A0A0D2ASB6_9PEZI</name>
<dbReference type="Gene3D" id="1.10.150.20">
    <property type="entry name" value="5' to 3' exonuclease, C-terminal subdomain"/>
    <property type="match status" value="1"/>
</dbReference>
<gene>
    <name evidence="12" type="ORF">PV09_00459</name>
</gene>
<keyword evidence="3" id="KW-0540">Nuclease</keyword>
<evidence type="ECO:0000313" key="12">
    <source>
        <dbReference type="EMBL" id="KIW09588.1"/>
    </source>
</evidence>
<dbReference type="InParanoid" id="A0A0D2ASB6"/>
<reference evidence="12 13" key="1">
    <citation type="submission" date="2015-01" db="EMBL/GenBank/DDBJ databases">
        <title>The Genome Sequence of Ochroconis gallopava CBS43764.</title>
        <authorList>
            <consortium name="The Broad Institute Genomics Platform"/>
            <person name="Cuomo C."/>
            <person name="de Hoog S."/>
            <person name="Gorbushina A."/>
            <person name="Stielow B."/>
            <person name="Teixiera M."/>
            <person name="Abouelleil A."/>
            <person name="Chapman S.B."/>
            <person name="Priest M."/>
            <person name="Young S.K."/>
            <person name="Wortman J."/>
            <person name="Nusbaum C."/>
            <person name="Birren B."/>
        </authorList>
    </citation>
    <scope>NUCLEOTIDE SEQUENCE [LARGE SCALE GENOMIC DNA]</scope>
    <source>
        <strain evidence="12 13">CBS 43764</strain>
    </source>
</reference>
<dbReference type="GO" id="GO:0000736">
    <property type="term" value="P:double-strand break repair via single-strand annealing, removal of nonhomologous ends"/>
    <property type="evidence" value="ECO:0007669"/>
    <property type="project" value="TreeGrafter"/>
</dbReference>
<evidence type="ECO:0000256" key="7">
    <source>
        <dbReference type="ARBA" id="ARBA00023125"/>
    </source>
</evidence>
<dbReference type="GO" id="GO:0000724">
    <property type="term" value="P:double-strand break repair via homologous recombination"/>
    <property type="evidence" value="ECO:0007669"/>
    <property type="project" value="TreeGrafter"/>
</dbReference>
<evidence type="ECO:0000256" key="3">
    <source>
        <dbReference type="ARBA" id="ARBA00022722"/>
    </source>
</evidence>
<dbReference type="GO" id="GO:0003697">
    <property type="term" value="F:single-stranded DNA binding"/>
    <property type="evidence" value="ECO:0007669"/>
    <property type="project" value="InterPro"/>
</dbReference>
<keyword evidence="9" id="KW-0539">Nucleus</keyword>
<feature type="region of interest" description="Disordered" evidence="10">
    <location>
        <begin position="492"/>
        <end position="526"/>
    </location>
</feature>
<dbReference type="SMART" id="SM00891">
    <property type="entry name" value="ERCC4"/>
    <property type="match status" value="1"/>
</dbReference>
<dbReference type="RefSeq" id="XP_016219457.1">
    <property type="nucleotide sequence ID" value="XM_016353200.1"/>
</dbReference>
<sequence length="939" mass="106645">MGDENTPVKLSLPLAFQQQIFHELREEDELLILARGLGLLRIVTNLLHAFDAAGNNLIIVVGADERESEWIGEALAEKATVTGSRKCRGLQTINTDTVTPTSRESLYKNTGIFCITSRILIVDLLSGLLDGSKVTGMIILHAEKVTATSVEAFIIREFRQKNRDGFLKAFSDAPEAFVSGFSPLANTLRNLFLRKPSLYPRFQADVTSSLDGKKRAEVIELEVSMTESMRVIQNAILECIEASISELRKLNSGLEMDDWNLDSALQRNFYQIIMRQLDPVWHRTSPRSKQIVNDLRTLRDILHFVLTYDCVSFLKYLDTVLANAQAEDGKRRENPSPWLLLDAAHTMFQTAKQRVYKGDLTDRTPTTNGRSSPRRNLVQPVLEELPKWEMLAEILDEIERDYYYNPVPRDDSSGAILVMCGDLQTAGQIKEYMQSMHIRPEGKEGEEDDNDSDKAVESEAKGSASFMLRRKLRNYINWKRNFSRIAASFQAEHESSTNDAADSKAQSLRGRAPANKRRRVRGASNAATSIGRTDFAVRTAGDRDAHMAQLLNELQVTAVEAQQKDEITNDPLEEMEDYYELYDLDNLLVVHPYDGDMDEHVLEEVRPRYIIMYEPDAAFIRHVEVYRSSHTDRNVRVYFMYYGGSVEEQRYLSTVRREKDAFTRLIKERATMALTLDQAPKNPEEQFLRTINTRIAGGGRIAATAVQPRIVADMREFRSELPGLLHAKDMEVIPAQLTVGDYILSPTIAVERKSVSDLIGSFKSGRLYNQVETMLEHYKNPMLLIEFGDVKSFTLEPFADLTNSAAAAAMAAPDLQSKIVMLTLHFPRLRIIWSSSPYQTVQIFEELKKQQEEPDPYKAVMIGLEEGEDPETGRTFNQDPMDMLRAVPGVTEKNIVRLSLEVRNIQELANAEDGELDQLVGRDAGRQIWRFFNRELMDD</sequence>
<keyword evidence="8" id="KW-0234">DNA repair</keyword>
<keyword evidence="4" id="KW-0255">Endonuclease</keyword>
<comment type="similarity">
    <text evidence="2">Belongs to the XPF family.</text>
</comment>
<dbReference type="SUPFAM" id="SSF52980">
    <property type="entry name" value="Restriction endonuclease-like"/>
    <property type="match status" value="1"/>
</dbReference>
<evidence type="ECO:0000256" key="5">
    <source>
        <dbReference type="ARBA" id="ARBA00022763"/>
    </source>
</evidence>
<organism evidence="12 13">
    <name type="scientific">Verruconis gallopava</name>
    <dbReference type="NCBI Taxonomy" id="253628"/>
    <lineage>
        <taxon>Eukaryota</taxon>
        <taxon>Fungi</taxon>
        <taxon>Dikarya</taxon>
        <taxon>Ascomycota</taxon>
        <taxon>Pezizomycotina</taxon>
        <taxon>Dothideomycetes</taxon>
        <taxon>Pleosporomycetidae</taxon>
        <taxon>Venturiales</taxon>
        <taxon>Sympoventuriaceae</taxon>
        <taxon>Verruconis</taxon>
    </lineage>
</organism>
<dbReference type="GeneID" id="27308432"/>
<dbReference type="PANTHER" id="PTHR10150">
    <property type="entry name" value="DNA REPAIR ENDONUCLEASE XPF"/>
    <property type="match status" value="1"/>
</dbReference>
<dbReference type="FunFam" id="3.40.50.10130:FF:000002">
    <property type="entry name" value="DNA repair endonuclease XPF"/>
    <property type="match status" value="1"/>
</dbReference>
<dbReference type="STRING" id="253628.A0A0D2ASB6"/>
<dbReference type="PANTHER" id="PTHR10150:SF0">
    <property type="entry name" value="DNA REPAIR ENDONUCLEASE XPF"/>
    <property type="match status" value="1"/>
</dbReference>
<evidence type="ECO:0000256" key="4">
    <source>
        <dbReference type="ARBA" id="ARBA00022759"/>
    </source>
</evidence>
<evidence type="ECO:0000256" key="9">
    <source>
        <dbReference type="ARBA" id="ARBA00023242"/>
    </source>
</evidence>
<dbReference type="FunCoup" id="A0A0D2ASB6">
    <property type="interactions" value="903"/>
</dbReference>
<evidence type="ECO:0000256" key="2">
    <source>
        <dbReference type="ARBA" id="ARBA00010015"/>
    </source>
</evidence>
<dbReference type="SUPFAM" id="SSF47781">
    <property type="entry name" value="RuvA domain 2-like"/>
    <property type="match status" value="1"/>
</dbReference>
<dbReference type="NCBIfam" id="TIGR00596">
    <property type="entry name" value="rad1"/>
    <property type="match status" value="1"/>
</dbReference>
<dbReference type="EMBL" id="KN847529">
    <property type="protein sequence ID" value="KIW09588.1"/>
    <property type="molecule type" value="Genomic_DNA"/>
</dbReference>
<dbReference type="HOGENOM" id="CLU_002265_2_0_1"/>
<feature type="compositionally biased region" description="Polar residues" evidence="10">
    <location>
        <begin position="497"/>
        <end position="506"/>
    </location>
</feature>
<dbReference type="Proteomes" id="UP000053259">
    <property type="component" value="Unassembled WGS sequence"/>
</dbReference>
<dbReference type="OrthoDB" id="361020at2759"/>
<keyword evidence="5" id="KW-0227">DNA damage</keyword>
<comment type="subcellular location">
    <subcellularLocation>
        <location evidence="1">Nucleus</location>
    </subcellularLocation>
</comment>
<evidence type="ECO:0000256" key="8">
    <source>
        <dbReference type="ARBA" id="ARBA00023204"/>
    </source>
</evidence>
<evidence type="ECO:0000259" key="11">
    <source>
        <dbReference type="SMART" id="SM00891"/>
    </source>
</evidence>
<dbReference type="CDD" id="cd20078">
    <property type="entry name" value="XPF_nuclease_XPF_euk"/>
    <property type="match status" value="1"/>
</dbReference>
<evidence type="ECO:0000256" key="10">
    <source>
        <dbReference type="SAM" id="MobiDB-lite"/>
    </source>
</evidence>
<dbReference type="InterPro" id="IPR047520">
    <property type="entry name" value="XPF_nuclease"/>
</dbReference>
<feature type="region of interest" description="Disordered" evidence="10">
    <location>
        <begin position="440"/>
        <end position="460"/>
    </location>
</feature>
<dbReference type="GO" id="GO:0000712">
    <property type="term" value="P:resolution of meiotic recombination intermediates"/>
    <property type="evidence" value="ECO:0007669"/>
    <property type="project" value="TreeGrafter"/>
</dbReference>